<gene>
    <name evidence="5" type="ORF">LCGC14_1716410</name>
</gene>
<sequence length="629" mass="70973">MRERTLQLNKAQKNTLISLGSSLALGICVLFIGLIFGFFINYMGMLNPILNQIPGKIMNPTDYDLELARIGWYEPLSIQFIIYFKNFFTGNWGESLLVSQGTSVTELMKTIVPRTIETLLLPIIIGLIGIKLGRIWVKKRNKIQGYIIRIITVIGLALPIFVIVPWMQFTFSGILPVLYHANPVLPGSPFITGFPLFDSIVSGNWDLVGSIILHGILPTILLSFVIIPLIIKQTQTNIERNSKEASFISNSFTAGKMFGILFVFVFIVEVSFNRTGFVYFFYMSMIVGDIISFIGCIFMTIILFSFTMFFSNIIPIAYKFLRKKIHKRFKFSRIKKSIKFKFFKTKDEALPPIIEPIIDTEKNSKTNPKIELKNYVVTSLKNPFTIVGLGLIFYFVLISIFPQWFTLFSLQQVTMPYIPVGGTPYAGPSPGHPLGTTKYGYDILALLIYGIRDSLIFGIVVTLIGLAGGSIFGFVAGRLHRYIHNSIIASMLVFFIIPFAFFPILIGMSNVMTIGLLLITIFTGIIANAIRRESNYINVFKVIIKYIPLEMAFGIMLYQMLGYIGLTLEPTALLVKTFNYGRESWGAFGARFWPVLFIFLIMVSLILLHEGLKAPTVQRDVLIEPVITT</sequence>
<keyword evidence="3" id="KW-1003">Cell membrane</keyword>
<feature type="transmembrane region" description="Helical" evidence="4">
    <location>
        <begin position="455"/>
        <end position="475"/>
    </location>
</feature>
<evidence type="ECO:0008006" key="6">
    <source>
        <dbReference type="Google" id="ProtNLM"/>
    </source>
</evidence>
<feature type="transmembrane region" description="Helical" evidence="4">
    <location>
        <begin position="542"/>
        <end position="565"/>
    </location>
</feature>
<feature type="transmembrane region" description="Helical" evidence="4">
    <location>
        <begin position="585"/>
        <end position="608"/>
    </location>
</feature>
<keyword evidence="4" id="KW-1133">Transmembrane helix</keyword>
<dbReference type="PANTHER" id="PTHR43163:SF6">
    <property type="entry name" value="DIPEPTIDE TRANSPORT SYSTEM PERMEASE PROTEIN DPPB-RELATED"/>
    <property type="match status" value="1"/>
</dbReference>
<feature type="transmembrane region" description="Helical" evidence="4">
    <location>
        <begin position="384"/>
        <end position="405"/>
    </location>
</feature>
<proteinExistence type="predicted"/>
<feature type="transmembrane region" description="Helical" evidence="4">
    <location>
        <begin position="290"/>
        <end position="318"/>
    </location>
</feature>
<name>A0A0F9KDL7_9ZZZZ</name>
<dbReference type="AlphaFoldDB" id="A0A0F9KDL7"/>
<reference evidence="5" key="1">
    <citation type="journal article" date="2015" name="Nature">
        <title>Complex archaea that bridge the gap between prokaryotes and eukaryotes.</title>
        <authorList>
            <person name="Spang A."/>
            <person name="Saw J.H."/>
            <person name="Jorgensen S.L."/>
            <person name="Zaremba-Niedzwiedzka K."/>
            <person name="Martijn J."/>
            <person name="Lind A.E."/>
            <person name="van Eijk R."/>
            <person name="Schleper C."/>
            <person name="Guy L."/>
            <person name="Ettema T.J."/>
        </authorList>
    </citation>
    <scope>NUCLEOTIDE SEQUENCE</scope>
</reference>
<comment type="caution">
    <text evidence="5">The sequence shown here is derived from an EMBL/GenBank/DDBJ whole genome shotgun (WGS) entry which is preliminary data.</text>
</comment>
<dbReference type="PANTHER" id="PTHR43163">
    <property type="entry name" value="DIPEPTIDE TRANSPORT SYSTEM PERMEASE PROTEIN DPPB-RELATED"/>
    <property type="match status" value="1"/>
</dbReference>
<feature type="transmembrane region" description="Helical" evidence="4">
    <location>
        <begin position="146"/>
        <end position="167"/>
    </location>
</feature>
<accession>A0A0F9KDL7</accession>
<keyword evidence="2" id="KW-0813">Transport</keyword>
<feature type="transmembrane region" description="Helical" evidence="4">
    <location>
        <begin position="512"/>
        <end position="530"/>
    </location>
</feature>
<dbReference type="GO" id="GO:0005886">
    <property type="term" value="C:plasma membrane"/>
    <property type="evidence" value="ECO:0007669"/>
    <property type="project" value="UniProtKB-SubCell"/>
</dbReference>
<organism evidence="5">
    <name type="scientific">marine sediment metagenome</name>
    <dbReference type="NCBI Taxonomy" id="412755"/>
    <lineage>
        <taxon>unclassified sequences</taxon>
        <taxon>metagenomes</taxon>
        <taxon>ecological metagenomes</taxon>
    </lineage>
</organism>
<evidence type="ECO:0000256" key="1">
    <source>
        <dbReference type="ARBA" id="ARBA00004651"/>
    </source>
</evidence>
<keyword evidence="4" id="KW-0472">Membrane</keyword>
<evidence type="ECO:0000256" key="2">
    <source>
        <dbReference type="ARBA" id="ARBA00022448"/>
    </source>
</evidence>
<feature type="transmembrane region" description="Helical" evidence="4">
    <location>
        <begin position="16"/>
        <end position="40"/>
    </location>
</feature>
<comment type="subcellular location">
    <subcellularLocation>
        <location evidence="1">Cell membrane</location>
        <topology evidence="1">Multi-pass membrane protein</topology>
    </subcellularLocation>
</comment>
<feature type="transmembrane region" description="Helical" evidence="4">
    <location>
        <begin position="252"/>
        <end position="270"/>
    </location>
</feature>
<keyword evidence="4" id="KW-0812">Transmembrane</keyword>
<feature type="transmembrane region" description="Helical" evidence="4">
    <location>
        <begin position="487"/>
        <end position="506"/>
    </location>
</feature>
<dbReference type="EMBL" id="LAZR01015382">
    <property type="protein sequence ID" value="KKM13420.1"/>
    <property type="molecule type" value="Genomic_DNA"/>
</dbReference>
<protein>
    <recommendedName>
        <fullName evidence="6">ABC transmembrane type-1 domain-containing protein</fullName>
    </recommendedName>
</protein>
<evidence type="ECO:0000313" key="5">
    <source>
        <dbReference type="EMBL" id="KKM13420.1"/>
    </source>
</evidence>
<evidence type="ECO:0000256" key="4">
    <source>
        <dbReference type="SAM" id="Phobius"/>
    </source>
</evidence>
<feature type="transmembrane region" description="Helical" evidence="4">
    <location>
        <begin position="119"/>
        <end position="137"/>
    </location>
</feature>
<evidence type="ECO:0000256" key="3">
    <source>
        <dbReference type="ARBA" id="ARBA00022475"/>
    </source>
</evidence>
<feature type="transmembrane region" description="Helical" evidence="4">
    <location>
        <begin position="211"/>
        <end position="231"/>
    </location>
</feature>